<accession>A0AAW6S079</accession>
<evidence type="ECO:0000313" key="1">
    <source>
        <dbReference type="EMBL" id="MDG9788738.1"/>
    </source>
</evidence>
<organism evidence="1 2">
    <name type="scientific">Acinetobacter johnsonii</name>
    <dbReference type="NCBI Taxonomy" id="40214"/>
    <lineage>
        <taxon>Bacteria</taxon>
        <taxon>Pseudomonadati</taxon>
        <taxon>Pseudomonadota</taxon>
        <taxon>Gammaproteobacteria</taxon>
        <taxon>Moraxellales</taxon>
        <taxon>Moraxellaceae</taxon>
        <taxon>Acinetobacter</taxon>
    </lineage>
</organism>
<gene>
    <name evidence="1" type="ORF">N7566_17460</name>
</gene>
<name>A0AAW6S079_ACIJO</name>
<dbReference type="Proteomes" id="UP001157887">
    <property type="component" value="Unassembled WGS sequence"/>
</dbReference>
<protein>
    <submittedName>
        <fullName evidence="1">Uncharacterized protein</fullName>
    </submittedName>
</protein>
<dbReference type="AlphaFoldDB" id="A0AAW6S079"/>
<proteinExistence type="predicted"/>
<comment type="caution">
    <text evidence="1">The sequence shown here is derived from an EMBL/GenBank/DDBJ whole genome shotgun (WGS) entry which is preliminary data.</text>
</comment>
<sequence length="79" mass="8904">MKLVFFALGVAVGNLLFSKHKKGNLPKGFSEGGYVSKSQQGKPIIYTIDNRSDIGTYLKNLDDKAAFLQHIKRNRQNFM</sequence>
<evidence type="ECO:0000313" key="2">
    <source>
        <dbReference type="Proteomes" id="UP001157887"/>
    </source>
</evidence>
<dbReference type="EMBL" id="JAOECG010000048">
    <property type="protein sequence ID" value="MDG9788738.1"/>
    <property type="molecule type" value="Genomic_DNA"/>
</dbReference>
<reference evidence="1" key="1">
    <citation type="submission" date="2022-09" db="EMBL/GenBank/DDBJ databases">
        <title>Intensive care unit water sources are persistently colonized with multi-drug resistant bacteria and are the site of extensive horizontal gene transfer of antibiotic resistance genes.</title>
        <authorList>
            <person name="Diorio-Toth L."/>
        </authorList>
    </citation>
    <scope>NUCLEOTIDE SEQUENCE</scope>
    <source>
        <strain evidence="1">GD04065</strain>
    </source>
</reference>
<dbReference type="RefSeq" id="WP_279662188.1">
    <property type="nucleotide sequence ID" value="NZ_JAOECG010000048.1"/>
</dbReference>